<dbReference type="GO" id="GO:0022900">
    <property type="term" value="P:electron transport chain"/>
    <property type="evidence" value="ECO:0007669"/>
    <property type="project" value="InterPro"/>
</dbReference>
<dbReference type="GO" id="GO:0020037">
    <property type="term" value="F:heme binding"/>
    <property type="evidence" value="ECO:0007669"/>
    <property type="project" value="InterPro"/>
</dbReference>
<gene>
    <name evidence="1" type="ORF">JV46_18660</name>
</gene>
<dbReference type="PROSITE" id="PS51009">
    <property type="entry name" value="CYTCII"/>
    <property type="match status" value="1"/>
</dbReference>
<reference evidence="1 2" key="1">
    <citation type="journal article" date="2014" name="BMC Genomics">
        <title>The genome of the intracellular bacterium of the coastal bivalve, Solemya velum: a blueprint for thriving in and out of symbiosis.</title>
        <authorList>
            <person name="Dmytrenko O."/>
            <person name="Russell S.L."/>
            <person name="Loo W.T."/>
            <person name="Fontanez K.M."/>
            <person name="Liao L."/>
            <person name="Roeselers G."/>
            <person name="Sharma R."/>
            <person name="Stewart F.J."/>
            <person name="Newton I.L."/>
            <person name="Woyke T."/>
            <person name="Wu D."/>
            <person name="Lang J.M."/>
            <person name="Eisen J.A."/>
            <person name="Cavanaugh C.M."/>
        </authorList>
    </citation>
    <scope>NUCLEOTIDE SEQUENCE [LARGE SCALE GENOMIC DNA]</scope>
    <source>
        <strain evidence="1 2">WH</strain>
    </source>
</reference>
<accession>A0A0B0HCP8</accession>
<dbReference type="GO" id="GO:0009055">
    <property type="term" value="F:electron transfer activity"/>
    <property type="evidence" value="ECO:0007669"/>
    <property type="project" value="InterPro"/>
</dbReference>
<dbReference type="InterPro" id="IPR010980">
    <property type="entry name" value="Cyt_c/b562"/>
</dbReference>
<dbReference type="SUPFAM" id="SSF47175">
    <property type="entry name" value="Cytochromes"/>
    <property type="match status" value="1"/>
</dbReference>
<dbReference type="RefSeq" id="WP_162181067.1">
    <property type="nucleotide sequence ID" value="NZ_JRAA01000001.1"/>
</dbReference>
<dbReference type="GO" id="GO:0005506">
    <property type="term" value="F:iron ion binding"/>
    <property type="evidence" value="ECO:0007669"/>
    <property type="project" value="InterPro"/>
</dbReference>
<dbReference type="eggNOG" id="COG3909">
    <property type="taxonomic scope" value="Bacteria"/>
</dbReference>
<evidence type="ECO:0000313" key="1">
    <source>
        <dbReference type="EMBL" id="KHF25684.1"/>
    </source>
</evidence>
<dbReference type="Proteomes" id="UP000030856">
    <property type="component" value="Unassembled WGS sequence"/>
</dbReference>
<evidence type="ECO:0000313" key="2">
    <source>
        <dbReference type="Proteomes" id="UP000030856"/>
    </source>
</evidence>
<dbReference type="EMBL" id="JRAA01000001">
    <property type="protein sequence ID" value="KHF25684.1"/>
    <property type="molecule type" value="Genomic_DNA"/>
</dbReference>
<protein>
    <submittedName>
        <fullName evidence="1">Cytochrome c556</fullName>
    </submittedName>
</protein>
<comment type="caution">
    <text evidence="1">The sequence shown here is derived from an EMBL/GenBank/DDBJ whole genome shotgun (WGS) entry which is preliminary data.</text>
</comment>
<dbReference type="InterPro" id="IPR002321">
    <property type="entry name" value="Cyt_c_II"/>
</dbReference>
<organism evidence="1 2">
    <name type="scientific">Solemya velum gill symbiont</name>
    <dbReference type="NCBI Taxonomy" id="2340"/>
    <lineage>
        <taxon>Bacteria</taxon>
        <taxon>Pseudomonadati</taxon>
        <taxon>Pseudomonadota</taxon>
        <taxon>Gammaproteobacteria</taxon>
        <taxon>sulfur-oxidizing symbionts</taxon>
    </lineage>
</organism>
<keyword evidence="2" id="KW-1185">Reference proteome</keyword>
<dbReference type="Gene3D" id="1.20.120.10">
    <property type="entry name" value="Cytochrome c/b562"/>
    <property type="match status" value="1"/>
</dbReference>
<name>A0A0B0HCP8_SOVGS</name>
<proteinExistence type="predicted"/>
<dbReference type="AlphaFoldDB" id="A0A0B0HCP8"/>
<dbReference type="STRING" id="2340.JV46_18660"/>
<dbReference type="Pfam" id="PF01322">
    <property type="entry name" value="Cytochrom_C_2"/>
    <property type="match status" value="1"/>
</dbReference>
<sequence>MSMHVDALEKLFERIPELFPEGSDFGETHAKDAIWDNPEKFSDTVTKAQQALSDFKKVVAAGDMAQTRSAFKEFGKNSCGSCHRAFKRKHDH</sequence>